<evidence type="ECO:0000256" key="1">
    <source>
        <dbReference type="SAM" id="SignalP"/>
    </source>
</evidence>
<dbReference type="InterPro" id="IPR017946">
    <property type="entry name" value="PLC-like_Pdiesterase_TIM-brl"/>
</dbReference>
<accession>A0ABR4MA95</accession>
<proteinExistence type="predicted"/>
<dbReference type="SMART" id="SM00148">
    <property type="entry name" value="PLCXc"/>
    <property type="match status" value="1"/>
</dbReference>
<reference evidence="3 4" key="1">
    <citation type="submission" date="2020-05" db="EMBL/GenBank/DDBJ databases">
        <title>Ceratocystis lukuohia genome.</title>
        <authorList>
            <person name="Harrington T.C."/>
            <person name="Kim K."/>
            <person name="Mayers C.G."/>
        </authorList>
    </citation>
    <scope>NUCLEOTIDE SEQUENCE [LARGE SCALE GENOMIC DNA]</scope>
    <source>
        <strain evidence="3 4">C4212</strain>
    </source>
</reference>
<evidence type="ECO:0000259" key="2">
    <source>
        <dbReference type="SMART" id="SM00148"/>
    </source>
</evidence>
<name>A0ABR4MA95_9PEZI</name>
<dbReference type="SUPFAM" id="SSF51695">
    <property type="entry name" value="PLC-like phosphodiesterases"/>
    <property type="match status" value="1"/>
</dbReference>
<keyword evidence="4" id="KW-1185">Reference proteome</keyword>
<dbReference type="GeneID" id="98120856"/>
<dbReference type="PANTHER" id="PTHR13593">
    <property type="match status" value="1"/>
</dbReference>
<dbReference type="PROSITE" id="PS50007">
    <property type="entry name" value="PIPLC_X_DOMAIN"/>
    <property type="match status" value="1"/>
</dbReference>
<feature type="signal peptide" evidence="1">
    <location>
        <begin position="1"/>
        <end position="17"/>
    </location>
</feature>
<keyword evidence="1" id="KW-0732">Signal</keyword>
<evidence type="ECO:0000313" key="3">
    <source>
        <dbReference type="EMBL" id="KAL2885169.1"/>
    </source>
</evidence>
<dbReference type="PANTHER" id="PTHR13593:SF113">
    <property type="entry name" value="SI:DKEY-266F7.9"/>
    <property type="match status" value="1"/>
</dbReference>
<dbReference type="Pfam" id="PF00388">
    <property type="entry name" value="PI-PLC-X"/>
    <property type="match status" value="1"/>
</dbReference>
<comment type="caution">
    <text evidence="3">The sequence shown here is derived from an EMBL/GenBank/DDBJ whole genome shotgun (WGS) entry which is preliminary data.</text>
</comment>
<dbReference type="Gene3D" id="3.20.20.190">
    <property type="entry name" value="Phosphatidylinositol (PI) phosphodiesterase"/>
    <property type="match status" value="1"/>
</dbReference>
<feature type="domain" description="Phosphatidylinositol-specific phospholipase C X" evidence="2">
    <location>
        <begin position="45"/>
        <end position="195"/>
    </location>
</feature>
<dbReference type="EMBL" id="JABSNW010000008">
    <property type="protein sequence ID" value="KAL2885169.1"/>
    <property type="molecule type" value="Genomic_DNA"/>
</dbReference>
<evidence type="ECO:0000313" key="4">
    <source>
        <dbReference type="Proteomes" id="UP001610728"/>
    </source>
</evidence>
<dbReference type="InterPro" id="IPR051057">
    <property type="entry name" value="PI-PLC_domain"/>
</dbReference>
<feature type="chain" id="PRO_5046933574" evidence="1">
    <location>
        <begin position="18"/>
        <end position="339"/>
    </location>
</feature>
<dbReference type="RefSeq" id="XP_070856350.1">
    <property type="nucleotide sequence ID" value="XM_071001452.1"/>
</dbReference>
<dbReference type="InterPro" id="IPR000909">
    <property type="entry name" value="PLipase_C_PInositol-sp_X_dom"/>
</dbReference>
<gene>
    <name evidence="3" type="ORF">HOO65_080119</name>
</gene>
<protein>
    <submittedName>
        <fullName evidence="3">1-phosphatidylinositol phosphodiesterase</fullName>
    </submittedName>
</protein>
<dbReference type="Proteomes" id="UP001610728">
    <property type="component" value="Unassembled WGS sequence"/>
</dbReference>
<organism evidence="3 4">
    <name type="scientific">Ceratocystis lukuohia</name>
    <dbReference type="NCBI Taxonomy" id="2019550"/>
    <lineage>
        <taxon>Eukaryota</taxon>
        <taxon>Fungi</taxon>
        <taxon>Dikarya</taxon>
        <taxon>Ascomycota</taxon>
        <taxon>Pezizomycotina</taxon>
        <taxon>Sordariomycetes</taxon>
        <taxon>Hypocreomycetidae</taxon>
        <taxon>Microascales</taxon>
        <taxon>Ceratocystidaceae</taxon>
        <taxon>Ceratocystis</taxon>
    </lineage>
</organism>
<sequence length="339" mass="37804">MRFSFFATLACLAFGKAAVFNKIKDAWSFDVDEGDKADWMDTIPDSQLLSNIVIPGTHNSVTDKLTSKLMQTQNVPLEEQLIGGIRYVDITCKDTQRGLMVYHGLSNTKYTFGNVLETIFDFLDKHQSETVILRIQLGGVFESSQSLMQLFEAYFIPHFGLGNRAADRVYSKGDDRISTVPTLGELRGKVFILEDFKTSTPGRYGLPWNADTVSSYRRTFSAGTFSIDSIWDDVKSHLSEAPSDPSHKLRITHTTASVGVFPINFAARNSPKVGMNKHLGQYLRNFDGYCHGIVVMDFPGQYLVNRILLLNKAYRDAKSYTYPRDLSGVLASVGTASTA</sequence>